<keyword evidence="8 11" id="KW-1133">Transmembrane helix</keyword>
<feature type="transmembrane region" description="Helical" evidence="11">
    <location>
        <begin position="139"/>
        <end position="158"/>
    </location>
</feature>
<keyword evidence="9" id="KW-0443">Lipid metabolism</keyword>
<evidence type="ECO:0000313" key="14">
    <source>
        <dbReference type="Proteomes" id="UP000193061"/>
    </source>
</evidence>
<dbReference type="GO" id="GO:0009245">
    <property type="term" value="P:lipid A biosynthetic process"/>
    <property type="evidence" value="ECO:0007669"/>
    <property type="project" value="UniProtKB-KW"/>
</dbReference>
<feature type="transmembrane region" description="Helical" evidence="11">
    <location>
        <begin position="229"/>
        <end position="251"/>
    </location>
</feature>
<evidence type="ECO:0000259" key="12">
    <source>
        <dbReference type="Pfam" id="PF00892"/>
    </source>
</evidence>
<dbReference type="EMBL" id="FWFX01000002">
    <property type="protein sequence ID" value="SLN22554.1"/>
    <property type="molecule type" value="Genomic_DNA"/>
</dbReference>
<dbReference type="PANTHER" id="PTHR30561">
    <property type="entry name" value="SMR FAMILY PROTON-DEPENDENT DRUG EFFLUX TRANSPORTER SUGE"/>
    <property type="match status" value="1"/>
</dbReference>
<evidence type="ECO:0000256" key="5">
    <source>
        <dbReference type="ARBA" id="ARBA00022556"/>
    </source>
</evidence>
<dbReference type="GO" id="GO:0022857">
    <property type="term" value="F:transmembrane transporter activity"/>
    <property type="evidence" value="ECO:0007669"/>
    <property type="project" value="InterPro"/>
</dbReference>
<keyword evidence="7" id="KW-0448">Lipopolysaccharide biosynthesis</keyword>
<evidence type="ECO:0000256" key="4">
    <source>
        <dbReference type="ARBA" id="ARBA00022519"/>
    </source>
</evidence>
<dbReference type="Gene3D" id="1.10.3730.20">
    <property type="match status" value="2"/>
</dbReference>
<evidence type="ECO:0000256" key="7">
    <source>
        <dbReference type="ARBA" id="ARBA00022985"/>
    </source>
</evidence>
<feature type="transmembrane region" description="Helical" evidence="11">
    <location>
        <begin position="170"/>
        <end position="191"/>
    </location>
</feature>
<feature type="transmembrane region" description="Helical" evidence="11">
    <location>
        <begin position="114"/>
        <end position="132"/>
    </location>
</feature>
<keyword evidence="6 11" id="KW-0812">Transmembrane</keyword>
<dbReference type="InterPro" id="IPR037185">
    <property type="entry name" value="EmrE-like"/>
</dbReference>
<evidence type="ECO:0000313" key="13">
    <source>
        <dbReference type="EMBL" id="SLN22554.1"/>
    </source>
</evidence>
<evidence type="ECO:0000256" key="6">
    <source>
        <dbReference type="ARBA" id="ARBA00022692"/>
    </source>
</evidence>
<keyword evidence="2" id="KW-1003">Cell membrane</keyword>
<proteinExistence type="predicted"/>
<name>A0A1X6YIV3_9RHOB</name>
<keyword evidence="3" id="KW-0444">Lipid biosynthesis</keyword>
<dbReference type="SUPFAM" id="SSF103481">
    <property type="entry name" value="Multidrug resistance efflux transporter EmrE"/>
    <property type="match status" value="2"/>
</dbReference>
<comment type="subcellular location">
    <subcellularLocation>
        <location evidence="1">Cell membrane</location>
        <topology evidence="1">Multi-pass membrane protein</topology>
    </subcellularLocation>
</comment>
<dbReference type="GO" id="GO:0009103">
    <property type="term" value="P:lipopolysaccharide biosynthetic process"/>
    <property type="evidence" value="ECO:0007669"/>
    <property type="project" value="UniProtKB-KW"/>
</dbReference>
<evidence type="ECO:0000256" key="3">
    <source>
        <dbReference type="ARBA" id="ARBA00022516"/>
    </source>
</evidence>
<dbReference type="OrthoDB" id="9783707at2"/>
<keyword evidence="4" id="KW-0997">Cell inner membrane</keyword>
<evidence type="ECO:0000256" key="11">
    <source>
        <dbReference type="SAM" id="Phobius"/>
    </source>
</evidence>
<dbReference type="Pfam" id="PF00892">
    <property type="entry name" value="EamA"/>
    <property type="match status" value="1"/>
</dbReference>
<feature type="transmembrane region" description="Helical" evidence="11">
    <location>
        <begin position="203"/>
        <end position="223"/>
    </location>
</feature>
<feature type="transmembrane region" description="Helical" evidence="11">
    <location>
        <begin position="58"/>
        <end position="76"/>
    </location>
</feature>
<dbReference type="InterPro" id="IPR000620">
    <property type="entry name" value="EamA_dom"/>
</dbReference>
<dbReference type="Proteomes" id="UP000193061">
    <property type="component" value="Unassembled WGS sequence"/>
</dbReference>
<evidence type="ECO:0000256" key="8">
    <source>
        <dbReference type="ARBA" id="ARBA00022989"/>
    </source>
</evidence>
<feature type="transmembrane region" description="Helical" evidence="11">
    <location>
        <begin position="30"/>
        <end position="51"/>
    </location>
</feature>
<keyword evidence="5" id="KW-0441">Lipid A biosynthesis</keyword>
<dbReference type="GO" id="GO:0005886">
    <property type="term" value="C:plasma membrane"/>
    <property type="evidence" value="ECO:0007669"/>
    <property type="project" value="UniProtKB-SubCell"/>
</dbReference>
<accession>A0A1X6YIV3</accession>
<evidence type="ECO:0000256" key="9">
    <source>
        <dbReference type="ARBA" id="ARBA00023098"/>
    </source>
</evidence>
<evidence type="ECO:0000256" key="2">
    <source>
        <dbReference type="ARBA" id="ARBA00022475"/>
    </source>
</evidence>
<dbReference type="InterPro" id="IPR000390">
    <property type="entry name" value="Small_drug/metabolite_transptr"/>
</dbReference>
<keyword evidence="10 11" id="KW-0472">Membrane</keyword>
<evidence type="ECO:0000256" key="10">
    <source>
        <dbReference type="ARBA" id="ARBA00023136"/>
    </source>
</evidence>
<dbReference type="PANTHER" id="PTHR30561:SF9">
    <property type="entry name" value="4-AMINO-4-DEOXY-L-ARABINOSE-PHOSPHOUNDECAPRENOL FLIPPASE SUBUNIT ARNF-RELATED"/>
    <property type="match status" value="1"/>
</dbReference>
<feature type="transmembrane region" description="Helical" evidence="11">
    <location>
        <begin position="256"/>
        <end position="274"/>
    </location>
</feature>
<dbReference type="AlphaFoldDB" id="A0A1X6YIV3"/>
<dbReference type="RefSeq" id="WP_085804399.1">
    <property type="nucleotide sequence ID" value="NZ_FWFX01000002.1"/>
</dbReference>
<gene>
    <name evidence="13" type="ORF">ROA7450_00857</name>
</gene>
<evidence type="ECO:0000256" key="1">
    <source>
        <dbReference type="ARBA" id="ARBA00004651"/>
    </source>
</evidence>
<protein>
    <submittedName>
        <fullName evidence="13">EamA-like transporter family protein</fullName>
    </submittedName>
</protein>
<feature type="domain" description="EamA" evidence="12">
    <location>
        <begin position="141"/>
        <end position="274"/>
    </location>
</feature>
<keyword evidence="14" id="KW-1185">Reference proteome</keyword>
<organism evidence="13 14">
    <name type="scientific">Roseovarius albus</name>
    <dbReference type="NCBI Taxonomy" id="1247867"/>
    <lineage>
        <taxon>Bacteria</taxon>
        <taxon>Pseudomonadati</taxon>
        <taxon>Pseudomonadota</taxon>
        <taxon>Alphaproteobacteria</taxon>
        <taxon>Rhodobacterales</taxon>
        <taxon>Roseobacteraceae</taxon>
        <taxon>Roseovarius</taxon>
    </lineage>
</organism>
<reference evidence="13 14" key="1">
    <citation type="submission" date="2017-03" db="EMBL/GenBank/DDBJ databases">
        <authorList>
            <person name="Afonso C.L."/>
            <person name="Miller P.J."/>
            <person name="Scott M.A."/>
            <person name="Spackman E."/>
            <person name="Goraichik I."/>
            <person name="Dimitrov K.M."/>
            <person name="Suarez D.L."/>
            <person name="Swayne D.E."/>
        </authorList>
    </citation>
    <scope>NUCLEOTIDE SEQUENCE [LARGE SCALE GENOMIC DNA]</scope>
    <source>
        <strain evidence="13 14">CECT 7450</strain>
    </source>
</reference>
<sequence length="275" mass="29306">MTPAIVLTVLAAALLHAVWNAMIKGSGDKTVMLGLIALGHVVPGVAMAFLFPAPALEAVPYIIASTVIHWGYYYFLSAAYKFGDLSFVYPIARGTTPVMIAMGATIWADEYLSWQAWGGILIVSLGIITLVIKRSGFSGPALLAAVITSFTIAAYSIVDGIGIRLSGSPLGYIAWLFVAEFIVFAFVGLRFGTRMRALTRRIGLIGICGGVLSGAAYGLVLYAKMFAPLGIVSALRETSVVFAALIGVIWLHERPVFRRLFASVIVAFGIIVISL</sequence>